<feature type="region of interest" description="Disordered" evidence="1">
    <location>
        <begin position="57"/>
        <end position="115"/>
    </location>
</feature>
<name>A0ABQ5K662_9EUKA</name>
<comment type="caution">
    <text evidence="2">The sequence shown here is derived from an EMBL/GenBank/DDBJ whole genome shotgun (WGS) entry which is preliminary data.</text>
</comment>
<evidence type="ECO:0008006" key="4">
    <source>
        <dbReference type="Google" id="ProtNLM"/>
    </source>
</evidence>
<organism evidence="2 3">
    <name type="scientific">Aduncisulcus paluster</name>
    <dbReference type="NCBI Taxonomy" id="2918883"/>
    <lineage>
        <taxon>Eukaryota</taxon>
        <taxon>Metamonada</taxon>
        <taxon>Carpediemonas-like organisms</taxon>
        <taxon>Aduncisulcus</taxon>
    </lineage>
</organism>
<dbReference type="Proteomes" id="UP001057375">
    <property type="component" value="Unassembled WGS sequence"/>
</dbReference>
<evidence type="ECO:0000313" key="2">
    <source>
        <dbReference type="EMBL" id="GKT25868.1"/>
    </source>
</evidence>
<feature type="compositionally biased region" description="Basic and acidic residues" evidence="1">
    <location>
        <begin position="58"/>
        <end position="95"/>
    </location>
</feature>
<sequence length="149" mass="16653">MIPRTPPPAPPKSPTFKDLEDLKSTIQEQSDKISELFGAISMLASNIQVLMKATPAERIQEQMKPEDLESEKENDSSSEEEDKHTKTSSGDDQKENPAIPLASSMFKPPTPLTPTQPSHYHALVPPILKDLNVIAYETIKSRNILYIDR</sequence>
<keyword evidence="3" id="KW-1185">Reference proteome</keyword>
<gene>
    <name evidence="2" type="ORF">ADUPG1_013168</name>
</gene>
<evidence type="ECO:0000256" key="1">
    <source>
        <dbReference type="SAM" id="MobiDB-lite"/>
    </source>
</evidence>
<protein>
    <recommendedName>
        <fullName evidence="4">Phosphoprotein</fullName>
    </recommendedName>
</protein>
<evidence type="ECO:0000313" key="3">
    <source>
        <dbReference type="Proteomes" id="UP001057375"/>
    </source>
</evidence>
<reference evidence="2" key="1">
    <citation type="submission" date="2022-03" db="EMBL/GenBank/DDBJ databases">
        <title>Draft genome sequence of Aduncisulcus paluster, a free-living microaerophilic Fornicata.</title>
        <authorList>
            <person name="Yuyama I."/>
            <person name="Kume K."/>
            <person name="Tamura T."/>
            <person name="Inagaki Y."/>
            <person name="Hashimoto T."/>
        </authorList>
    </citation>
    <scope>NUCLEOTIDE SEQUENCE</scope>
    <source>
        <strain evidence="2">NY0171</strain>
    </source>
</reference>
<accession>A0ABQ5K662</accession>
<dbReference type="EMBL" id="BQXS01012618">
    <property type="protein sequence ID" value="GKT25868.1"/>
    <property type="molecule type" value="Genomic_DNA"/>
</dbReference>
<proteinExistence type="predicted"/>